<evidence type="ECO:0000259" key="17">
    <source>
        <dbReference type="PROSITE" id="PS51387"/>
    </source>
</evidence>
<comment type="similarity">
    <text evidence="16">Belongs to the MurB family.</text>
</comment>
<name>A0ABS2GFN1_9FIRM</name>
<gene>
    <name evidence="16 18" type="primary">murB</name>
    <name evidence="18" type="ORF">H6A01_06580</name>
</gene>
<proteinExistence type="inferred from homology"/>
<feature type="active site" evidence="16">
    <location>
        <position position="295"/>
    </location>
</feature>
<keyword evidence="10 16" id="KW-0133">Cell shape</keyword>
<accession>A0ABS2GFN1</accession>
<keyword evidence="13 16" id="KW-0131">Cell cycle</keyword>
<dbReference type="Gene3D" id="3.30.465.10">
    <property type="match status" value="1"/>
</dbReference>
<evidence type="ECO:0000313" key="18">
    <source>
        <dbReference type="EMBL" id="MBM6912984.1"/>
    </source>
</evidence>
<evidence type="ECO:0000256" key="11">
    <source>
        <dbReference type="ARBA" id="ARBA00022984"/>
    </source>
</evidence>
<dbReference type="InterPro" id="IPR016166">
    <property type="entry name" value="FAD-bd_PCMH"/>
</dbReference>
<dbReference type="InterPro" id="IPR006094">
    <property type="entry name" value="Oxid_FAD_bind_N"/>
</dbReference>
<dbReference type="InterPro" id="IPR003170">
    <property type="entry name" value="MurB"/>
</dbReference>
<comment type="subcellular location">
    <subcellularLocation>
        <location evidence="3 16">Cytoplasm</location>
    </subcellularLocation>
</comment>
<feature type="active site" evidence="16">
    <location>
        <position position="175"/>
    </location>
</feature>
<evidence type="ECO:0000256" key="1">
    <source>
        <dbReference type="ARBA" id="ARBA00001974"/>
    </source>
</evidence>
<feature type="active site" description="Proton donor" evidence="16">
    <location>
        <position position="225"/>
    </location>
</feature>
<keyword evidence="9 16" id="KW-0521">NADP</keyword>
<dbReference type="HAMAP" id="MF_00037">
    <property type="entry name" value="MurB"/>
    <property type="match status" value="1"/>
</dbReference>
<feature type="domain" description="FAD-binding PCMH-type" evidence="17">
    <location>
        <begin position="30"/>
        <end position="196"/>
    </location>
</feature>
<evidence type="ECO:0000313" key="19">
    <source>
        <dbReference type="Proteomes" id="UP000707138"/>
    </source>
</evidence>
<evidence type="ECO:0000256" key="5">
    <source>
        <dbReference type="ARBA" id="ARBA00022490"/>
    </source>
</evidence>
<comment type="catalytic activity">
    <reaction evidence="15 16">
        <text>UDP-N-acetyl-alpha-D-muramate + NADP(+) = UDP-N-acetyl-3-O-(1-carboxyvinyl)-alpha-D-glucosamine + NADPH + H(+)</text>
        <dbReference type="Rhea" id="RHEA:12248"/>
        <dbReference type="ChEBI" id="CHEBI:15378"/>
        <dbReference type="ChEBI" id="CHEBI:57783"/>
        <dbReference type="ChEBI" id="CHEBI:58349"/>
        <dbReference type="ChEBI" id="CHEBI:68483"/>
        <dbReference type="ChEBI" id="CHEBI:70757"/>
        <dbReference type="EC" id="1.3.1.98"/>
    </reaction>
</comment>
<dbReference type="PANTHER" id="PTHR21071:SF4">
    <property type="entry name" value="UDP-N-ACETYLENOLPYRUVOYLGLUCOSAMINE REDUCTASE"/>
    <property type="match status" value="1"/>
</dbReference>
<evidence type="ECO:0000256" key="12">
    <source>
        <dbReference type="ARBA" id="ARBA00023002"/>
    </source>
</evidence>
<dbReference type="Pfam" id="PF02873">
    <property type="entry name" value="MurB_C"/>
    <property type="match status" value="1"/>
</dbReference>
<evidence type="ECO:0000256" key="10">
    <source>
        <dbReference type="ARBA" id="ARBA00022960"/>
    </source>
</evidence>
<keyword evidence="5 16" id="KW-0963">Cytoplasm</keyword>
<dbReference type="Gene3D" id="3.30.43.10">
    <property type="entry name" value="Uridine Diphospho-n-acetylenolpyruvylglucosamine Reductase, domain 2"/>
    <property type="match status" value="1"/>
</dbReference>
<keyword evidence="12 16" id="KW-0560">Oxidoreductase</keyword>
<protein>
    <recommendedName>
        <fullName evidence="16">UDP-N-acetylenolpyruvoylglucosamine reductase</fullName>
        <ecNumber evidence="16">1.3.1.98</ecNumber>
    </recommendedName>
    <alternativeName>
        <fullName evidence="16">UDP-N-acetylmuramate dehydrogenase</fullName>
    </alternativeName>
</protein>
<keyword evidence="8 16" id="KW-0274">FAD</keyword>
<keyword evidence="14 16" id="KW-0961">Cell wall biogenesis/degradation</keyword>
<dbReference type="PROSITE" id="PS51387">
    <property type="entry name" value="FAD_PCMH"/>
    <property type="match status" value="1"/>
</dbReference>
<reference evidence="18 19" key="1">
    <citation type="journal article" date="2021" name="Sci. Rep.">
        <title>The distribution of antibiotic resistance genes in chicken gut microbiota commensals.</title>
        <authorList>
            <person name="Juricova H."/>
            <person name="Matiasovicova J."/>
            <person name="Kubasova T."/>
            <person name="Cejkova D."/>
            <person name="Rychlik I."/>
        </authorList>
    </citation>
    <scope>NUCLEOTIDE SEQUENCE [LARGE SCALE GENOMIC DNA]</scope>
    <source>
        <strain evidence="18 19">An537</strain>
    </source>
</reference>
<evidence type="ECO:0000256" key="7">
    <source>
        <dbReference type="ARBA" id="ARBA00022630"/>
    </source>
</evidence>
<comment type="caution">
    <text evidence="18">The sequence shown here is derived from an EMBL/GenBank/DDBJ whole genome shotgun (WGS) entry which is preliminary data.</text>
</comment>
<keyword evidence="11 16" id="KW-0573">Peptidoglycan synthesis</keyword>
<comment type="pathway">
    <text evidence="4 16">Cell wall biogenesis; peptidoglycan biosynthesis.</text>
</comment>
<dbReference type="GO" id="GO:0008762">
    <property type="term" value="F:UDP-N-acetylmuramate dehydrogenase activity"/>
    <property type="evidence" value="ECO:0007669"/>
    <property type="project" value="UniProtKB-EC"/>
</dbReference>
<organism evidence="18 19">
    <name type="scientific">Veillonella magna</name>
    <dbReference type="NCBI Taxonomy" id="464322"/>
    <lineage>
        <taxon>Bacteria</taxon>
        <taxon>Bacillati</taxon>
        <taxon>Bacillota</taxon>
        <taxon>Negativicutes</taxon>
        <taxon>Veillonellales</taxon>
        <taxon>Veillonellaceae</taxon>
        <taxon>Veillonella</taxon>
    </lineage>
</organism>
<evidence type="ECO:0000256" key="14">
    <source>
        <dbReference type="ARBA" id="ARBA00023316"/>
    </source>
</evidence>
<dbReference type="InterPro" id="IPR016169">
    <property type="entry name" value="FAD-bd_PCMH_sub2"/>
</dbReference>
<dbReference type="InterPro" id="IPR036635">
    <property type="entry name" value="MurB_C_sf"/>
</dbReference>
<dbReference type="SUPFAM" id="SSF56194">
    <property type="entry name" value="Uridine diphospho-N-Acetylenolpyruvylglucosamine reductase, MurB, C-terminal domain"/>
    <property type="match status" value="1"/>
</dbReference>
<keyword evidence="7 16" id="KW-0285">Flavoprotein</keyword>
<dbReference type="Proteomes" id="UP000707138">
    <property type="component" value="Unassembled WGS sequence"/>
</dbReference>
<dbReference type="Gene3D" id="3.90.78.10">
    <property type="entry name" value="UDP-N-acetylenolpyruvoylglucosamine reductase, C-terminal domain"/>
    <property type="match status" value="1"/>
</dbReference>
<comment type="function">
    <text evidence="2 16">Cell wall formation.</text>
</comment>
<keyword evidence="6 16" id="KW-0132">Cell division</keyword>
<evidence type="ECO:0000256" key="8">
    <source>
        <dbReference type="ARBA" id="ARBA00022827"/>
    </source>
</evidence>
<dbReference type="Pfam" id="PF01565">
    <property type="entry name" value="FAD_binding_4"/>
    <property type="match status" value="1"/>
</dbReference>
<sequence>MIMLTKKLQEVLTQSELMIGEPLSAHTTFKIGGPADIFVEPNSPEKLSRVMQLISEYKAPLTVLGSGSNVLVRDGGIRGVVLSLCQLRHVKRRDETTLVMGAGFMLKEASEYAWQEGLSGMEFAIGIPGSLGGAVFMNAGAYDGEMSQVVTKVTAIDRNGEFHTYSGEECRFAYRHSLFQDNHEVVAEVEMTLVPGDAKVIKAVMDDLTERRESKQPLEHASAGSTFKRPPGYFAGTLIEQTGLKGLAVGDAMVSQKHAGFVVNVGTAKAKDVLAVIHEVQRRVKEAHGVDLETEVRLIGEDE</sequence>
<dbReference type="InterPro" id="IPR011601">
    <property type="entry name" value="MurB_C"/>
</dbReference>
<evidence type="ECO:0000256" key="15">
    <source>
        <dbReference type="ARBA" id="ARBA00048914"/>
    </source>
</evidence>
<evidence type="ECO:0000256" key="9">
    <source>
        <dbReference type="ARBA" id="ARBA00022857"/>
    </source>
</evidence>
<evidence type="ECO:0000256" key="6">
    <source>
        <dbReference type="ARBA" id="ARBA00022618"/>
    </source>
</evidence>
<evidence type="ECO:0000256" key="13">
    <source>
        <dbReference type="ARBA" id="ARBA00023306"/>
    </source>
</evidence>
<evidence type="ECO:0000256" key="4">
    <source>
        <dbReference type="ARBA" id="ARBA00004752"/>
    </source>
</evidence>
<keyword evidence="19" id="KW-1185">Reference proteome</keyword>
<dbReference type="NCBIfam" id="TIGR00179">
    <property type="entry name" value="murB"/>
    <property type="match status" value="1"/>
</dbReference>
<dbReference type="SUPFAM" id="SSF56176">
    <property type="entry name" value="FAD-binding/transporter-associated domain-like"/>
    <property type="match status" value="1"/>
</dbReference>
<comment type="cofactor">
    <cofactor evidence="1 16">
        <name>FAD</name>
        <dbReference type="ChEBI" id="CHEBI:57692"/>
    </cofactor>
</comment>
<dbReference type="EC" id="1.3.1.98" evidence="16"/>
<dbReference type="EMBL" id="JACJLA010000010">
    <property type="protein sequence ID" value="MBM6912984.1"/>
    <property type="molecule type" value="Genomic_DNA"/>
</dbReference>
<dbReference type="InterPro" id="IPR016167">
    <property type="entry name" value="FAD-bd_PCMH_sub1"/>
</dbReference>
<evidence type="ECO:0000256" key="16">
    <source>
        <dbReference type="HAMAP-Rule" id="MF_00037"/>
    </source>
</evidence>
<dbReference type="NCBIfam" id="NF010480">
    <property type="entry name" value="PRK13905.1"/>
    <property type="match status" value="1"/>
</dbReference>
<evidence type="ECO:0000256" key="3">
    <source>
        <dbReference type="ARBA" id="ARBA00004496"/>
    </source>
</evidence>
<evidence type="ECO:0000256" key="2">
    <source>
        <dbReference type="ARBA" id="ARBA00003921"/>
    </source>
</evidence>
<dbReference type="PANTHER" id="PTHR21071">
    <property type="entry name" value="UDP-N-ACETYLENOLPYRUVOYLGLUCOSAMINE REDUCTASE"/>
    <property type="match status" value="1"/>
</dbReference>
<dbReference type="InterPro" id="IPR036318">
    <property type="entry name" value="FAD-bd_PCMH-like_sf"/>
</dbReference>